<gene>
    <name evidence="1" type="ORF">NP493_557g00010</name>
</gene>
<dbReference type="EMBL" id="JAODUO010000557">
    <property type="protein sequence ID" value="KAK2178166.1"/>
    <property type="molecule type" value="Genomic_DNA"/>
</dbReference>
<protein>
    <submittedName>
        <fullName evidence="1">Uncharacterized protein</fullName>
    </submittedName>
</protein>
<comment type="caution">
    <text evidence="1">The sequence shown here is derived from an EMBL/GenBank/DDBJ whole genome shotgun (WGS) entry which is preliminary data.</text>
</comment>
<proteinExistence type="predicted"/>
<dbReference type="AlphaFoldDB" id="A0AAD9NRR1"/>
<evidence type="ECO:0000313" key="1">
    <source>
        <dbReference type="EMBL" id="KAK2178166.1"/>
    </source>
</evidence>
<organism evidence="1 2">
    <name type="scientific">Ridgeia piscesae</name>
    <name type="common">Tubeworm</name>
    <dbReference type="NCBI Taxonomy" id="27915"/>
    <lineage>
        <taxon>Eukaryota</taxon>
        <taxon>Metazoa</taxon>
        <taxon>Spiralia</taxon>
        <taxon>Lophotrochozoa</taxon>
        <taxon>Annelida</taxon>
        <taxon>Polychaeta</taxon>
        <taxon>Sedentaria</taxon>
        <taxon>Canalipalpata</taxon>
        <taxon>Sabellida</taxon>
        <taxon>Siboglinidae</taxon>
        <taxon>Ridgeia</taxon>
    </lineage>
</organism>
<accession>A0AAD9NRR1</accession>
<keyword evidence="2" id="KW-1185">Reference proteome</keyword>
<dbReference type="Gene3D" id="2.60.120.260">
    <property type="entry name" value="Galactose-binding domain-like"/>
    <property type="match status" value="1"/>
</dbReference>
<evidence type="ECO:0000313" key="2">
    <source>
        <dbReference type="Proteomes" id="UP001209878"/>
    </source>
</evidence>
<dbReference type="InterPro" id="IPR008979">
    <property type="entry name" value="Galactose-bd-like_sf"/>
</dbReference>
<dbReference type="SUPFAM" id="SSF49785">
    <property type="entry name" value="Galactose-binding domain-like"/>
    <property type="match status" value="1"/>
</dbReference>
<name>A0AAD9NRR1_RIDPI</name>
<dbReference type="Proteomes" id="UP001209878">
    <property type="component" value="Unassembled WGS sequence"/>
</dbReference>
<reference evidence="1" key="1">
    <citation type="journal article" date="2023" name="Mol. Biol. Evol.">
        <title>Third-Generation Sequencing Reveals the Adaptive Role of the Epigenome in Three Deep-Sea Polychaetes.</title>
        <authorList>
            <person name="Perez M."/>
            <person name="Aroh O."/>
            <person name="Sun Y."/>
            <person name="Lan Y."/>
            <person name="Juniper S.K."/>
            <person name="Young C.R."/>
            <person name="Angers B."/>
            <person name="Qian P.Y."/>
        </authorList>
    </citation>
    <scope>NUCLEOTIDE SEQUENCE</scope>
    <source>
        <strain evidence="1">R07B-5</strain>
    </source>
</reference>
<sequence length="116" mass="12952">MSLGGAVLYYRNVRLGNISCKLLNYNHVSRQFSSGCSDRLRDLRLGLTTNWPAENNTDLINFDKQCAVLNGIQAQPRVDITCEDGATGRYLVIQIARVNHSLSMCEVEVFEKVSGK</sequence>